<dbReference type="InterPro" id="IPR025597">
    <property type="entry name" value="DUF4345"/>
</dbReference>
<dbReference type="Proteomes" id="UP001499910">
    <property type="component" value="Unassembled WGS sequence"/>
</dbReference>
<keyword evidence="1" id="KW-0812">Transmembrane</keyword>
<dbReference type="Pfam" id="PF14248">
    <property type="entry name" value="DUF4345"/>
    <property type="match status" value="1"/>
</dbReference>
<reference evidence="3" key="1">
    <citation type="journal article" date="2019" name="Int. J. Syst. Evol. Microbiol.">
        <title>The Global Catalogue of Microorganisms (GCM) 10K type strain sequencing project: providing services to taxonomists for standard genome sequencing and annotation.</title>
        <authorList>
            <consortium name="The Broad Institute Genomics Platform"/>
            <consortium name="The Broad Institute Genome Sequencing Center for Infectious Disease"/>
            <person name="Wu L."/>
            <person name="Ma J."/>
        </authorList>
    </citation>
    <scope>NUCLEOTIDE SEQUENCE [LARGE SCALE GENOMIC DNA]</scope>
    <source>
        <strain evidence="3">JCM 18015</strain>
    </source>
</reference>
<feature type="transmembrane region" description="Helical" evidence="1">
    <location>
        <begin position="15"/>
        <end position="35"/>
    </location>
</feature>
<name>A0ABP9LR25_9RHOB</name>
<evidence type="ECO:0000256" key="1">
    <source>
        <dbReference type="SAM" id="Phobius"/>
    </source>
</evidence>
<accession>A0ABP9LR25</accession>
<feature type="transmembrane region" description="Helical" evidence="1">
    <location>
        <begin position="80"/>
        <end position="99"/>
    </location>
</feature>
<protein>
    <recommendedName>
        <fullName evidence="4">DUF4345 domain-containing protein</fullName>
    </recommendedName>
</protein>
<evidence type="ECO:0008006" key="4">
    <source>
        <dbReference type="Google" id="ProtNLM"/>
    </source>
</evidence>
<gene>
    <name evidence="2" type="ORF">GCM10023209_35190</name>
</gene>
<evidence type="ECO:0000313" key="3">
    <source>
        <dbReference type="Proteomes" id="UP001499910"/>
    </source>
</evidence>
<dbReference type="EMBL" id="BAABHW010000007">
    <property type="protein sequence ID" value="GAA5080986.1"/>
    <property type="molecule type" value="Genomic_DNA"/>
</dbReference>
<keyword evidence="1" id="KW-0472">Membrane</keyword>
<proteinExistence type="predicted"/>
<sequence length="127" mass="13497">MREYPMLSALTAIDFINMAVGLLTIGLGLLGWLAPRWTMEQLDMVAGPTHMAYTEVSAVSGALFVGMGLGAMILNEPLGWVVMGLAYGGAAVGRVTSIFRDNAASRQSWTFFGAEAALASWLILANI</sequence>
<comment type="caution">
    <text evidence="2">The sequence shown here is derived from an EMBL/GenBank/DDBJ whole genome shotgun (WGS) entry which is preliminary data.</text>
</comment>
<evidence type="ECO:0000313" key="2">
    <source>
        <dbReference type="EMBL" id="GAA5080986.1"/>
    </source>
</evidence>
<keyword evidence="1" id="KW-1133">Transmembrane helix</keyword>
<keyword evidence="3" id="KW-1185">Reference proteome</keyword>
<feature type="transmembrane region" description="Helical" evidence="1">
    <location>
        <begin position="56"/>
        <end position="74"/>
    </location>
</feature>
<organism evidence="2 3">
    <name type="scientific">[Roseibacterium] beibuensis</name>
    <dbReference type="NCBI Taxonomy" id="1193142"/>
    <lineage>
        <taxon>Bacteria</taxon>
        <taxon>Pseudomonadati</taxon>
        <taxon>Pseudomonadota</taxon>
        <taxon>Alphaproteobacteria</taxon>
        <taxon>Rhodobacterales</taxon>
        <taxon>Roseobacteraceae</taxon>
        <taxon>Roseicyclus</taxon>
    </lineage>
</organism>